<organism evidence="11">
    <name type="scientific">Mesocestoides corti</name>
    <name type="common">Flatworm</name>
    <dbReference type="NCBI Taxonomy" id="53468"/>
    <lineage>
        <taxon>Eukaryota</taxon>
        <taxon>Metazoa</taxon>
        <taxon>Spiralia</taxon>
        <taxon>Lophotrochozoa</taxon>
        <taxon>Platyhelminthes</taxon>
        <taxon>Cestoda</taxon>
        <taxon>Eucestoda</taxon>
        <taxon>Cyclophyllidea</taxon>
        <taxon>Mesocestoididae</taxon>
        <taxon>Mesocestoides</taxon>
    </lineage>
</organism>
<keyword evidence="5 7" id="KW-1133">Transmembrane helix</keyword>
<keyword evidence="10" id="KW-1185">Reference proteome</keyword>
<dbReference type="Gene3D" id="1.20.1530.20">
    <property type="match status" value="1"/>
</dbReference>
<evidence type="ECO:0000256" key="7">
    <source>
        <dbReference type="SAM" id="Phobius"/>
    </source>
</evidence>
<comment type="similarity">
    <text evidence="2">Belongs to the bile acid:sodium symporter (BASS) (TC 2.A.28) family.</text>
</comment>
<proteinExistence type="inferred from homology"/>
<accession>A0A0R3UAS1</accession>
<dbReference type="PANTHER" id="PTHR10361">
    <property type="entry name" value="SODIUM-BILE ACID COTRANSPORTER"/>
    <property type="match status" value="1"/>
</dbReference>
<dbReference type="InterPro" id="IPR002657">
    <property type="entry name" value="BilAc:Na_symport/Acr3"/>
</dbReference>
<evidence type="ECO:0000256" key="3">
    <source>
        <dbReference type="ARBA" id="ARBA00022692"/>
    </source>
</evidence>
<feature type="transmembrane region" description="Helical" evidence="7">
    <location>
        <begin position="275"/>
        <end position="298"/>
    </location>
</feature>
<dbReference type="OrthoDB" id="203097at2759"/>
<sequence>MCRCHLLLVILLLLLLPNSTVFAFYSSDVKESIGGLITDAQVCEERRRIDKETIPQIKNELTVSNYSTLRIACPTANLTFTQNTTGYQSLVCNLTYQTDTPLAVSFDTDVHQIASLAEPFWIYLAPGSSVMTLTMPIRRTQMGSTYLKIWVRQAKPGRQSESLHTWDRYNATLVAQYTDWLVNGTAAYEAGSPSVMGFHLKVLRARGLLEVIFRIVVAVLVCGLTLLMGCELDALLIWRHLKKPVAPLIGFLCQFGLMPTIAFGIASVVPIKAEFGFGLLTTGCCPGGGGSNIWTLLLHGDLNLSMTMTFVSSVFALGMMPLMIFIYGRFFIDGGAIKIPYLEIAGQLCYIVVPVLIGMFIKWKWRACGTRAARLLQPLAFAFLVTIIGFGTYVNLPIYRLMGE</sequence>
<dbReference type="EMBL" id="UXSR01001191">
    <property type="protein sequence ID" value="VDD78017.1"/>
    <property type="molecule type" value="Genomic_DNA"/>
</dbReference>
<evidence type="ECO:0000256" key="5">
    <source>
        <dbReference type="ARBA" id="ARBA00022989"/>
    </source>
</evidence>
<evidence type="ECO:0000256" key="6">
    <source>
        <dbReference type="ARBA" id="ARBA00023136"/>
    </source>
</evidence>
<name>A0A0R3UAS1_MESCO</name>
<dbReference type="WBParaSite" id="MCU_012197-RA">
    <property type="protein sequence ID" value="MCU_012197-RA"/>
    <property type="gene ID" value="MCU_012197"/>
</dbReference>
<dbReference type="Pfam" id="PF01758">
    <property type="entry name" value="SBF"/>
    <property type="match status" value="1"/>
</dbReference>
<protein>
    <submittedName>
        <fullName evidence="11">Ileal sodium/bile acid cotransporter</fullName>
    </submittedName>
</protein>
<dbReference type="InterPro" id="IPR038770">
    <property type="entry name" value="Na+/solute_symporter_sf"/>
</dbReference>
<evidence type="ECO:0000256" key="2">
    <source>
        <dbReference type="ARBA" id="ARBA00006528"/>
    </source>
</evidence>
<dbReference type="Proteomes" id="UP000267029">
    <property type="component" value="Unassembled WGS sequence"/>
</dbReference>
<comment type="subcellular location">
    <subcellularLocation>
        <location evidence="1">Membrane</location>
        <topology evidence="1">Multi-pass membrane protein</topology>
    </subcellularLocation>
</comment>
<evidence type="ECO:0000256" key="4">
    <source>
        <dbReference type="ARBA" id="ARBA00022847"/>
    </source>
</evidence>
<feature type="chain" id="PRO_5043132278" evidence="8">
    <location>
        <begin position="24"/>
        <end position="404"/>
    </location>
</feature>
<evidence type="ECO:0000256" key="8">
    <source>
        <dbReference type="SAM" id="SignalP"/>
    </source>
</evidence>
<dbReference type="GO" id="GO:0015293">
    <property type="term" value="F:symporter activity"/>
    <property type="evidence" value="ECO:0007669"/>
    <property type="project" value="UniProtKB-KW"/>
</dbReference>
<evidence type="ECO:0000313" key="10">
    <source>
        <dbReference type="Proteomes" id="UP000267029"/>
    </source>
</evidence>
<dbReference type="PANTHER" id="PTHR10361:SF28">
    <property type="entry name" value="P3 PROTEIN-RELATED"/>
    <property type="match status" value="1"/>
</dbReference>
<feature type="transmembrane region" description="Helical" evidence="7">
    <location>
        <begin position="375"/>
        <end position="394"/>
    </location>
</feature>
<feature type="signal peptide" evidence="8">
    <location>
        <begin position="1"/>
        <end position="23"/>
    </location>
</feature>
<dbReference type="STRING" id="53468.A0A0R3UAS1"/>
<dbReference type="AlphaFoldDB" id="A0A0R3UAS1"/>
<feature type="transmembrane region" description="Helical" evidence="7">
    <location>
        <begin position="310"/>
        <end position="332"/>
    </location>
</feature>
<reference evidence="11" key="2">
    <citation type="submission" date="2019-11" db="UniProtKB">
        <authorList>
            <consortium name="WormBaseParasite"/>
        </authorList>
    </citation>
    <scope>IDENTIFICATION</scope>
</reference>
<dbReference type="InterPro" id="IPR004710">
    <property type="entry name" value="Bilac:Na_transpt"/>
</dbReference>
<keyword evidence="4" id="KW-0769">Symport</keyword>
<reference evidence="9 10" key="1">
    <citation type="submission" date="2018-10" db="EMBL/GenBank/DDBJ databases">
        <authorList>
            <consortium name="Pathogen Informatics"/>
        </authorList>
    </citation>
    <scope>NUCLEOTIDE SEQUENCE [LARGE SCALE GENOMIC DNA]</scope>
</reference>
<evidence type="ECO:0000256" key="1">
    <source>
        <dbReference type="ARBA" id="ARBA00004141"/>
    </source>
</evidence>
<feature type="transmembrane region" description="Helical" evidence="7">
    <location>
        <begin position="248"/>
        <end position="269"/>
    </location>
</feature>
<keyword evidence="8" id="KW-0732">Signal</keyword>
<gene>
    <name evidence="9" type="ORF">MCOS_LOCUS4020</name>
</gene>
<feature type="transmembrane region" description="Helical" evidence="7">
    <location>
        <begin position="211"/>
        <end position="236"/>
    </location>
</feature>
<keyword evidence="3 7" id="KW-0812">Transmembrane</keyword>
<keyword evidence="6 7" id="KW-0472">Membrane</keyword>
<dbReference type="GO" id="GO:0016020">
    <property type="term" value="C:membrane"/>
    <property type="evidence" value="ECO:0007669"/>
    <property type="project" value="UniProtKB-SubCell"/>
</dbReference>
<evidence type="ECO:0000313" key="9">
    <source>
        <dbReference type="EMBL" id="VDD78017.1"/>
    </source>
</evidence>
<evidence type="ECO:0000313" key="11">
    <source>
        <dbReference type="WBParaSite" id="MCU_012197-RA"/>
    </source>
</evidence>
<keyword evidence="4" id="KW-0813">Transport</keyword>
<feature type="transmembrane region" description="Helical" evidence="7">
    <location>
        <begin position="344"/>
        <end position="363"/>
    </location>
</feature>